<dbReference type="SMART" id="SM00369">
    <property type="entry name" value="LRR_TYP"/>
    <property type="match status" value="16"/>
</dbReference>
<dbReference type="PANTHER" id="PTHR24369:SF211">
    <property type="entry name" value="LEUCINE-RICH REPEAT-CONTAINING PROTEIN 15-LIKE"/>
    <property type="match status" value="1"/>
</dbReference>
<feature type="region of interest" description="Disordered" evidence="14">
    <location>
        <begin position="714"/>
        <end position="772"/>
    </location>
</feature>
<dbReference type="InterPro" id="IPR003591">
    <property type="entry name" value="Leu-rich_rpt_typical-subtyp"/>
</dbReference>
<dbReference type="SMART" id="SM00364">
    <property type="entry name" value="LRR_BAC"/>
    <property type="match status" value="5"/>
</dbReference>
<dbReference type="Pfam" id="PF01463">
    <property type="entry name" value="LRRCT"/>
    <property type="match status" value="2"/>
</dbReference>
<dbReference type="PIRSF" id="PIRSF037595">
    <property type="entry name" value="Toll-like_receptor"/>
    <property type="match status" value="1"/>
</dbReference>
<dbReference type="InterPro" id="IPR032675">
    <property type="entry name" value="LRR_dom_sf"/>
</dbReference>
<keyword evidence="8" id="KW-0325">Glycoprotein</keyword>
<reference evidence="18" key="2">
    <citation type="submission" date="2025-09" db="UniProtKB">
        <authorList>
            <consortium name="Ensembl"/>
        </authorList>
    </citation>
    <scope>IDENTIFICATION</scope>
</reference>
<name>A0A3B3RGV9_9TELE</name>
<evidence type="ECO:0000256" key="5">
    <source>
        <dbReference type="ARBA" id="ARBA00022729"/>
    </source>
</evidence>
<keyword evidence="13" id="KW-0395">Inflammatory response</keyword>
<dbReference type="InterPro" id="IPR050541">
    <property type="entry name" value="LRR_TM_domain-containing"/>
</dbReference>
<evidence type="ECO:0000256" key="1">
    <source>
        <dbReference type="ARBA" id="ARBA00004498"/>
    </source>
</evidence>
<reference evidence="18" key="1">
    <citation type="submission" date="2025-08" db="UniProtKB">
        <authorList>
            <consortium name="Ensembl"/>
        </authorList>
    </citation>
    <scope>IDENTIFICATION</scope>
</reference>
<dbReference type="FunFam" id="3.80.10.10:FF:000059">
    <property type="entry name" value="Chondroadherin like"/>
    <property type="match status" value="1"/>
</dbReference>
<dbReference type="CTD" id="100330176"/>
<evidence type="ECO:0000256" key="12">
    <source>
        <dbReference type="ARBA" id="ARBA00071892"/>
    </source>
</evidence>
<dbReference type="InterPro" id="IPR001611">
    <property type="entry name" value="Leu-rich_rpt"/>
</dbReference>
<dbReference type="SMART" id="SM00082">
    <property type="entry name" value="LRRCT"/>
    <property type="match status" value="2"/>
</dbReference>
<feature type="domain" description="LRRCT" evidence="17">
    <location>
        <begin position="666"/>
        <end position="713"/>
    </location>
</feature>
<feature type="chain" id="PRO_5017273995" description="Chondroadherin-like protein" evidence="15">
    <location>
        <begin position="28"/>
        <end position="772"/>
    </location>
</feature>
<evidence type="ECO:0000256" key="7">
    <source>
        <dbReference type="ARBA" id="ARBA00023157"/>
    </source>
</evidence>
<dbReference type="FunFam" id="3.80.10.10:FF:000311">
    <property type="entry name" value="Chondroadherin-like a"/>
    <property type="match status" value="1"/>
</dbReference>
<dbReference type="Pfam" id="PF13855">
    <property type="entry name" value="LRR_8"/>
    <property type="match status" value="5"/>
</dbReference>
<keyword evidence="4" id="KW-0433">Leucine-rich repeat</keyword>
<dbReference type="PANTHER" id="PTHR24369">
    <property type="entry name" value="ANTIGEN BSP, PUTATIVE-RELATED"/>
    <property type="match status" value="1"/>
</dbReference>
<evidence type="ECO:0000256" key="13">
    <source>
        <dbReference type="PIRNR" id="PIRNR037595"/>
    </source>
</evidence>
<dbReference type="GO" id="GO:0005886">
    <property type="term" value="C:plasma membrane"/>
    <property type="evidence" value="ECO:0007669"/>
    <property type="project" value="TreeGrafter"/>
</dbReference>
<evidence type="ECO:0000256" key="15">
    <source>
        <dbReference type="SAM" id="SignalP"/>
    </source>
</evidence>
<evidence type="ECO:0000256" key="9">
    <source>
        <dbReference type="ARBA" id="ARBA00053126"/>
    </source>
</evidence>
<feature type="domain" description="LRRNT" evidence="16">
    <location>
        <begin position="32"/>
        <end position="66"/>
    </location>
</feature>
<dbReference type="Gene3D" id="3.80.10.10">
    <property type="entry name" value="Ribonuclease Inhibitor"/>
    <property type="match status" value="3"/>
</dbReference>
<evidence type="ECO:0000256" key="14">
    <source>
        <dbReference type="SAM" id="MobiDB-lite"/>
    </source>
</evidence>
<feature type="signal peptide" evidence="15">
    <location>
        <begin position="1"/>
        <end position="27"/>
    </location>
</feature>
<keyword evidence="13" id="KW-0675">Receptor</keyword>
<keyword evidence="7" id="KW-1015">Disulfide bond</keyword>
<evidence type="ECO:0000256" key="8">
    <source>
        <dbReference type="ARBA" id="ARBA00023180"/>
    </source>
</evidence>
<evidence type="ECO:0000256" key="4">
    <source>
        <dbReference type="ARBA" id="ARBA00022614"/>
    </source>
</evidence>
<keyword evidence="3" id="KW-0272">Extracellular matrix</keyword>
<feature type="domain" description="LRRCT" evidence="17">
    <location>
        <begin position="309"/>
        <end position="357"/>
    </location>
</feature>
<evidence type="ECO:0000256" key="3">
    <source>
        <dbReference type="ARBA" id="ARBA00022530"/>
    </source>
</evidence>
<evidence type="ECO:0000313" key="19">
    <source>
        <dbReference type="Proteomes" id="UP000261540"/>
    </source>
</evidence>
<feature type="compositionally biased region" description="Basic residues" evidence="14">
    <location>
        <begin position="732"/>
        <end position="772"/>
    </location>
</feature>
<dbReference type="SMART" id="SM00013">
    <property type="entry name" value="LRRNT"/>
    <property type="match status" value="2"/>
</dbReference>
<evidence type="ECO:0000256" key="11">
    <source>
        <dbReference type="ARBA" id="ARBA00064652"/>
    </source>
</evidence>
<sequence length="772" mass="85119">MAQACPMQRAVLSWAAVALLRLLCVTAVRPSRCPRVCVCDSIQLTVTCANKNLTQVPPAINEITLKLDLKGNTIQELPTGAFQHTPYLTHLSLLRCGIQRVRVGAFRGLGRLVHLNLASNKIAILYQESFDGLSSLKQLLLDHNLVEEIQPGAFSQLSSVSLLSLAHNRLVYLPNMAFQGLQAIKWLRLSHNSLNNLAVEAFAGLFTLLRLSLDHNELQFFPTSPMTRLPELTRLELSHNPMTYLGEETVVMPKLAHLLLDHMSLQDFSQMALTSAPRLAHLDLSHNQLRILHPLLGPESLSRLNLTGNPVYCSCYLRPLMEWSIRGRVRLLGACAGPPYLSGENLGAIHPPDLRCQSQEAMLKAEMEEMNSSALLTTPQPRYKVQCPANCVCEGETNHSTCENRGHTTVPRGFPPDTSLLDLRENHFHYIPSQSFTGLAQVVSLHLQRCKIHELVQGAFSGMRSLVYLYLSENDLSVLSAEAFKGVPELTYLHLERNKFAKFPCGAFQLLPNLLVLHLENNTIANLGRGILADTKRLTGLYLAGNNISTVAPGAFEPAPALNTLHLSSNQLREVPSDALAKVANLAELRLSENPVRWVGPRAFLSLADSLKHLYLDGMGLEKMSKDSLAGLGSGLRSLLLEGNQLEALPSLSPLTGLEVINLSGNPLMCDCTLLPLRKWIESVNLKVRATCGHPPELRGKKVKDVQIFKSCPGEKPLLTPTPTTSQIVKSTKNRRIKTPKSKKPKSAHIKSPKAKKPTSAHIHKSTRLQTT</sequence>
<keyword evidence="13" id="KW-0399">Innate immunity</keyword>
<keyword evidence="6" id="KW-0677">Repeat</keyword>
<dbReference type="STRING" id="1676925.ENSPKIP00000017583"/>
<comment type="similarity">
    <text evidence="10">Belongs to the small leucine-rich proteoglycan (SLRP) family. SLRP class IV subfamily.</text>
</comment>
<evidence type="ECO:0000259" key="17">
    <source>
        <dbReference type="SMART" id="SM00082"/>
    </source>
</evidence>
<organism evidence="18 19">
    <name type="scientific">Paramormyrops kingsleyae</name>
    <dbReference type="NCBI Taxonomy" id="1676925"/>
    <lineage>
        <taxon>Eukaryota</taxon>
        <taxon>Metazoa</taxon>
        <taxon>Chordata</taxon>
        <taxon>Craniata</taxon>
        <taxon>Vertebrata</taxon>
        <taxon>Euteleostomi</taxon>
        <taxon>Actinopterygii</taxon>
        <taxon>Neopterygii</taxon>
        <taxon>Teleostei</taxon>
        <taxon>Osteoglossocephala</taxon>
        <taxon>Osteoglossomorpha</taxon>
        <taxon>Osteoglossiformes</taxon>
        <taxon>Mormyridae</taxon>
        <taxon>Paramormyrops</taxon>
    </lineage>
</organism>
<dbReference type="OrthoDB" id="643377at2759"/>
<dbReference type="GeneTree" id="ENSGT00940000165277"/>
<comment type="similarity">
    <text evidence="13">Belongs to the Toll-like receptor family.</text>
</comment>
<dbReference type="InterPro" id="IPR000483">
    <property type="entry name" value="Cys-rich_flank_reg_C"/>
</dbReference>
<evidence type="ECO:0000256" key="2">
    <source>
        <dbReference type="ARBA" id="ARBA00022525"/>
    </source>
</evidence>
<dbReference type="SUPFAM" id="SSF52058">
    <property type="entry name" value="L domain-like"/>
    <property type="match status" value="2"/>
</dbReference>
<comment type="subcellular location">
    <subcellularLocation>
        <location evidence="1">Secreted</location>
        <location evidence="1">Extracellular space</location>
        <location evidence="1">Extracellular matrix</location>
    </subcellularLocation>
</comment>
<evidence type="ECO:0000259" key="16">
    <source>
        <dbReference type="SMART" id="SM00013"/>
    </source>
</evidence>
<dbReference type="AlphaFoldDB" id="A0A3B3RGV9"/>
<dbReference type="PROSITE" id="PS51450">
    <property type="entry name" value="LRR"/>
    <property type="match status" value="1"/>
</dbReference>
<protein>
    <recommendedName>
        <fullName evidence="12">Chondroadherin-like protein</fullName>
    </recommendedName>
</protein>
<accession>A0A3B3RGV9</accession>
<dbReference type="FunFam" id="3.80.10.10:FF:000368">
    <property type="entry name" value="Chondroadherin like"/>
    <property type="match status" value="1"/>
</dbReference>
<evidence type="ECO:0000256" key="10">
    <source>
        <dbReference type="ARBA" id="ARBA00061422"/>
    </source>
</evidence>
<keyword evidence="2" id="KW-0964">Secreted</keyword>
<evidence type="ECO:0000256" key="6">
    <source>
        <dbReference type="ARBA" id="ARBA00022737"/>
    </source>
</evidence>
<dbReference type="InterPro" id="IPR000372">
    <property type="entry name" value="LRRNT"/>
</dbReference>
<evidence type="ECO:0000313" key="18">
    <source>
        <dbReference type="Ensembl" id="ENSPKIP00000017583.1"/>
    </source>
</evidence>
<comment type="function">
    <text evidence="9">Potential negative modulator of chondrocyte differentiation. Inhibits collagen fibrillogenesis in vitro. May influence chondrocyte's differentiation by acting on its cellular collagenous microenvironment.</text>
</comment>
<dbReference type="Proteomes" id="UP000261540">
    <property type="component" value="Unplaced"/>
</dbReference>
<keyword evidence="5 15" id="KW-0732">Signal</keyword>
<comment type="subunit">
    <text evidence="11">Associates with collagen and binds to collagen fibrils.</text>
</comment>
<keyword evidence="13" id="KW-0391">Immunity</keyword>
<proteinExistence type="inferred from homology"/>
<feature type="compositionally biased region" description="Polar residues" evidence="14">
    <location>
        <begin position="721"/>
        <end position="731"/>
    </location>
</feature>
<dbReference type="Ensembl" id="ENSPKIT00000042096.1">
    <property type="protein sequence ID" value="ENSPKIP00000017583.1"/>
    <property type="gene ID" value="ENSPKIG00000003436.1"/>
</dbReference>
<dbReference type="KEGG" id="pki:111845243"/>
<keyword evidence="19" id="KW-1185">Reference proteome</keyword>
<feature type="domain" description="LRRNT" evidence="16">
    <location>
        <begin position="386"/>
        <end position="420"/>
    </location>
</feature>
<dbReference type="InterPro" id="IPR017241">
    <property type="entry name" value="Toll-like_receptor"/>
</dbReference>